<dbReference type="NCBIfam" id="NF001133">
    <property type="entry name" value="PRK00142.1-1"/>
    <property type="match status" value="1"/>
</dbReference>
<dbReference type="EMBL" id="CP034035">
    <property type="protein sequence ID" value="QCR08302.1"/>
    <property type="molecule type" value="Genomic_DNA"/>
</dbReference>
<dbReference type="PROSITE" id="PS50206">
    <property type="entry name" value="RHODANESE_3"/>
    <property type="match status" value="1"/>
</dbReference>
<reference evidence="6 7" key="1">
    <citation type="submission" date="2018-11" db="EMBL/GenBank/DDBJ databases">
        <title>Genome sequences of Brenneria nigrifluens and Brenneria rubrifaciens.</title>
        <authorList>
            <person name="Poret-Peterson A.T."/>
            <person name="McClean A.E."/>
            <person name="Kluepfel D.A."/>
        </authorList>
    </citation>
    <scope>NUCLEOTIDE SEQUENCE [LARGE SCALE GENOMIC DNA]</scope>
    <source>
        <strain evidence="6 7">6D370</strain>
    </source>
</reference>
<accession>A0A4P8QMB6</accession>
<dbReference type="InterPro" id="IPR001763">
    <property type="entry name" value="Rhodanese-like_dom"/>
</dbReference>
<dbReference type="RefSeq" id="WP_137713346.1">
    <property type="nucleotide sequence ID" value="NZ_CP034035.1"/>
</dbReference>
<dbReference type="GO" id="GO:0016740">
    <property type="term" value="F:transferase activity"/>
    <property type="evidence" value="ECO:0007669"/>
    <property type="project" value="UniProtKB-KW"/>
</dbReference>
<dbReference type="InterPro" id="IPR040503">
    <property type="entry name" value="TRHO_N"/>
</dbReference>
<organism evidence="6 7">
    <name type="scientific">Brenneria rubrifaciens</name>
    <dbReference type="NCBI Taxonomy" id="55213"/>
    <lineage>
        <taxon>Bacteria</taxon>
        <taxon>Pseudomonadati</taxon>
        <taxon>Pseudomonadota</taxon>
        <taxon>Gammaproteobacteria</taxon>
        <taxon>Enterobacterales</taxon>
        <taxon>Pectobacteriaceae</taxon>
        <taxon>Brenneria</taxon>
    </lineage>
</organism>
<dbReference type="Gene3D" id="3.40.250.10">
    <property type="entry name" value="Rhodanese-like domain"/>
    <property type="match status" value="1"/>
</dbReference>
<dbReference type="OrthoDB" id="9778326at2"/>
<dbReference type="CDD" id="cd01518">
    <property type="entry name" value="RHOD_YceA"/>
    <property type="match status" value="1"/>
</dbReference>
<keyword evidence="6" id="KW-0808">Transferase</keyword>
<evidence type="ECO:0000256" key="2">
    <source>
        <dbReference type="ARBA" id="ARBA00023002"/>
    </source>
</evidence>
<dbReference type="SMART" id="SM00450">
    <property type="entry name" value="RHOD"/>
    <property type="match status" value="1"/>
</dbReference>
<proteinExistence type="inferred from homology"/>
<dbReference type="Gene3D" id="3.30.70.100">
    <property type="match status" value="1"/>
</dbReference>
<dbReference type="Pfam" id="PF00581">
    <property type="entry name" value="Rhodanese"/>
    <property type="match status" value="1"/>
</dbReference>
<dbReference type="Pfam" id="PF12368">
    <property type="entry name" value="Rhodanese_C"/>
    <property type="match status" value="1"/>
</dbReference>
<comment type="catalytic activity">
    <reaction evidence="4">
        <text>uridine(34) in tRNA + AH2 + O2 = 5-hydroxyuridine(34) in tRNA + A + H2O</text>
        <dbReference type="Rhea" id="RHEA:64224"/>
        <dbReference type="Rhea" id="RHEA-COMP:11727"/>
        <dbReference type="Rhea" id="RHEA-COMP:13381"/>
        <dbReference type="ChEBI" id="CHEBI:13193"/>
        <dbReference type="ChEBI" id="CHEBI:15377"/>
        <dbReference type="ChEBI" id="CHEBI:15379"/>
        <dbReference type="ChEBI" id="CHEBI:17499"/>
        <dbReference type="ChEBI" id="CHEBI:65315"/>
        <dbReference type="ChEBI" id="CHEBI:136877"/>
    </reaction>
</comment>
<gene>
    <name evidence="4" type="primary">trhO</name>
    <name evidence="6" type="ORF">EH207_07125</name>
</gene>
<evidence type="ECO:0000256" key="3">
    <source>
        <dbReference type="ARBA" id="ARBA00045625"/>
    </source>
</evidence>
<dbReference type="PANTHER" id="PTHR43846">
    <property type="entry name" value="UPF0176 PROTEIN YCEA"/>
    <property type="match status" value="1"/>
</dbReference>
<evidence type="ECO:0000256" key="1">
    <source>
        <dbReference type="ARBA" id="ARBA00022694"/>
    </source>
</evidence>
<protein>
    <recommendedName>
        <fullName evidence="4">tRNA uridine(34) hydroxylase</fullName>
        <ecNumber evidence="4">1.14.-.-</ecNumber>
    </recommendedName>
    <alternativeName>
        <fullName evidence="4">tRNA hydroxylation protein O</fullName>
    </alternativeName>
</protein>
<dbReference type="Pfam" id="PF17773">
    <property type="entry name" value="UPF0176_N"/>
    <property type="match status" value="1"/>
</dbReference>
<comment type="similarity">
    <text evidence="4">Belongs to the TrhO family.</text>
</comment>
<evidence type="ECO:0000259" key="5">
    <source>
        <dbReference type="PROSITE" id="PS50206"/>
    </source>
</evidence>
<dbReference type="InterPro" id="IPR020936">
    <property type="entry name" value="TrhO"/>
</dbReference>
<dbReference type="InterPro" id="IPR022111">
    <property type="entry name" value="Rhodanese_C"/>
</dbReference>
<keyword evidence="7" id="KW-1185">Reference proteome</keyword>
<feature type="domain" description="Rhodanese" evidence="5">
    <location>
        <begin position="146"/>
        <end position="240"/>
    </location>
</feature>
<evidence type="ECO:0000313" key="7">
    <source>
        <dbReference type="Proteomes" id="UP000299580"/>
    </source>
</evidence>
<sequence>MPVLHNRVSNKELKARMLAETEPRTTVSFYKYFTVDEPKAFRDRLYIQFQQLNVFGRVYIAAEGINAQISVPNNHFDAFKTVLFNAHSALDRIRLNIALDDDGKSFWVLRMKVREQIVADGIDDPTFNPANVGQYLKAEQVNAMAEDPNTLFVDMRNHYEYEVGHFENAIEVPSDTFREQLPMAVEMLNNKRDKNIVMYCTGGIRCEKASAFMLHHGFENVYHVEGGIIEYARQAKAKGLPLKFMGKNFVFDERMGERISDDVIAHCHQCGTSCDSHINCRNEGCHLLFIQCPSCAEKYEGCCSANCQEEMKLPLPEQRVRRSGRENGMKIFNKSKGLLKSNLHIPSPSSDESME</sequence>
<dbReference type="HAMAP" id="MF_00469">
    <property type="entry name" value="TrhO"/>
    <property type="match status" value="1"/>
</dbReference>
<dbReference type="EC" id="1.14.-.-" evidence="4"/>
<dbReference type="AlphaFoldDB" id="A0A4P8QMB6"/>
<dbReference type="SUPFAM" id="SSF52821">
    <property type="entry name" value="Rhodanese/Cell cycle control phosphatase"/>
    <property type="match status" value="1"/>
</dbReference>
<keyword evidence="2 4" id="KW-0560">Oxidoreductase</keyword>
<evidence type="ECO:0000313" key="6">
    <source>
        <dbReference type="EMBL" id="QCR08302.1"/>
    </source>
</evidence>
<name>A0A4P8QMB6_9GAMM</name>
<dbReference type="Proteomes" id="UP000299580">
    <property type="component" value="Chromosome"/>
</dbReference>
<dbReference type="GO" id="GO:0006400">
    <property type="term" value="P:tRNA modification"/>
    <property type="evidence" value="ECO:0007669"/>
    <property type="project" value="UniProtKB-UniRule"/>
</dbReference>
<dbReference type="InterPro" id="IPR036873">
    <property type="entry name" value="Rhodanese-like_dom_sf"/>
</dbReference>
<dbReference type="KEGG" id="brb:EH207_07125"/>
<comment type="function">
    <text evidence="3">Catalyzes oxygen-dependent 5-hydroxyuridine (ho5U) modification at position 34 in tRNAs, the first step in 5-carboxymethoxyuridine (cmo5U) biosynthesis. May be part of an alternate pathway, which is able to bypass cmo5U biogenesis in a subset of tRNAs under aerobic conditions.</text>
</comment>
<dbReference type="PANTHER" id="PTHR43846:SF1">
    <property type="entry name" value="TRNA URIDINE(34) HYDROXYLASE"/>
    <property type="match status" value="1"/>
</dbReference>
<dbReference type="GO" id="GO:0016705">
    <property type="term" value="F:oxidoreductase activity, acting on paired donors, with incorporation or reduction of molecular oxygen"/>
    <property type="evidence" value="ECO:0007669"/>
    <property type="project" value="UniProtKB-UniRule"/>
</dbReference>
<evidence type="ECO:0000256" key="4">
    <source>
        <dbReference type="HAMAP-Rule" id="MF_00469"/>
    </source>
</evidence>
<keyword evidence="1 4" id="KW-0819">tRNA processing</keyword>